<reference evidence="2 3" key="1">
    <citation type="journal article" date="2018" name="Sci. Rep.">
        <title>A novel species of the marine cyanobacterium Acaryochloris with a unique pigment content and lifestyle.</title>
        <authorList>
            <person name="Partensky F."/>
            <person name="Six C."/>
            <person name="Ratin M."/>
            <person name="Garczarek L."/>
            <person name="Vaulot D."/>
            <person name="Probert I."/>
            <person name="Calteau A."/>
            <person name="Gourvil P."/>
            <person name="Marie D."/>
            <person name="Grebert T."/>
            <person name="Bouchier C."/>
            <person name="Le Panse S."/>
            <person name="Gachenot M."/>
            <person name="Rodriguez F."/>
            <person name="Garrido J.L."/>
        </authorList>
    </citation>
    <scope>NUCLEOTIDE SEQUENCE [LARGE SCALE GENOMIC DNA]</scope>
    <source>
        <strain evidence="2 3">RCC1774</strain>
    </source>
</reference>
<evidence type="ECO:0000313" key="3">
    <source>
        <dbReference type="Proteomes" id="UP000248857"/>
    </source>
</evidence>
<dbReference type="Pfam" id="PF14221">
    <property type="entry name" value="DUF4330"/>
    <property type="match status" value="1"/>
</dbReference>
<dbReference type="OrthoDB" id="516203at2"/>
<name>A0A2W1JM26_9CYAN</name>
<keyword evidence="3" id="KW-1185">Reference proteome</keyword>
<sequence length="171" mass="17976">MAVIDAQGRLFGKVNILDVGAALVILFVVLGIFVLPGSGGPVIGNSGSKTVEVDAVVLGLSARNPKELIRAGDKTSFIIRNAPAGQVDIKNVEFLPRNLAITQPDGSVKPLPDPRVEAQFVSNLLITLEGKAEVKGDNIKLGGTDIKVGVPVELGGQQYNFKASIIDIRPQ</sequence>
<comment type="caution">
    <text evidence="2">The sequence shown here is derived from an EMBL/GenBank/DDBJ whole genome shotgun (WGS) entry which is preliminary data.</text>
</comment>
<dbReference type="RefSeq" id="WP_110985263.1">
    <property type="nucleotide sequence ID" value="NZ_CAWNWM010000003.1"/>
</dbReference>
<evidence type="ECO:0000313" key="2">
    <source>
        <dbReference type="EMBL" id="PZD74349.1"/>
    </source>
</evidence>
<evidence type="ECO:0008006" key="4">
    <source>
        <dbReference type="Google" id="ProtNLM"/>
    </source>
</evidence>
<accession>A0A2W1JM26</accession>
<protein>
    <recommendedName>
        <fullName evidence="4">Pyruvate/2-oxoglutarate dehydrogenase complex,dihydrolipoamide dehydrogenase (E3) component</fullName>
    </recommendedName>
</protein>
<gene>
    <name evidence="2" type="ORF">C1752_01293</name>
</gene>
<feature type="transmembrane region" description="Helical" evidence="1">
    <location>
        <begin position="16"/>
        <end position="35"/>
    </location>
</feature>
<dbReference type="Proteomes" id="UP000248857">
    <property type="component" value="Unassembled WGS sequence"/>
</dbReference>
<proteinExistence type="predicted"/>
<dbReference type="AlphaFoldDB" id="A0A2W1JM26"/>
<evidence type="ECO:0000256" key="1">
    <source>
        <dbReference type="SAM" id="Phobius"/>
    </source>
</evidence>
<dbReference type="EMBL" id="PQWO01000003">
    <property type="protein sequence ID" value="PZD74349.1"/>
    <property type="molecule type" value="Genomic_DNA"/>
</dbReference>
<keyword evidence="1" id="KW-1133">Transmembrane helix</keyword>
<dbReference type="InterPro" id="IPR025480">
    <property type="entry name" value="DUF4330"/>
</dbReference>
<keyword evidence="1" id="KW-0812">Transmembrane</keyword>
<keyword evidence="1" id="KW-0472">Membrane</keyword>
<organism evidence="2 3">
    <name type="scientific">Acaryochloris thomasi RCC1774</name>
    <dbReference type="NCBI Taxonomy" id="1764569"/>
    <lineage>
        <taxon>Bacteria</taxon>
        <taxon>Bacillati</taxon>
        <taxon>Cyanobacteriota</taxon>
        <taxon>Cyanophyceae</taxon>
        <taxon>Acaryochloridales</taxon>
        <taxon>Acaryochloridaceae</taxon>
        <taxon>Acaryochloris</taxon>
        <taxon>Acaryochloris thomasi</taxon>
    </lineage>
</organism>